<dbReference type="Proteomes" id="UP000196386">
    <property type="component" value="Unassembled WGS sequence"/>
</dbReference>
<dbReference type="Pfam" id="PF18106">
    <property type="entry name" value="Rol_Rep_N"/>
    <property type="match status" value="1"/>
</dbReference>
<feature type="domain" description="Replication initiation protein-like C-terminal" evidence="1">
    <location>
        <begin position="98"/>
        <end position="282"/>
    </location>
</feature>
<feature type="domain" description="Rolling Circle replication initiation protein N-terminal" evidence="2">
    <location>
        <begin position="3"/>
        <end position="87"/>
    </location>
</feature>
<evidence type="ECO:0000259" key="2">
    <source>
        <dbReference type="Pfam" id="PF18106"/>
    </source>
</evidence>
<accession>A0A1Y4MG26</accession>
<protein>
    <submittedName>
        <fullName evidence="3">Uncharacterized protein</fullName>
    </submittedName>
</protein>
<dbReference type="Pfam" id="PF02486">
    <property type="entry name" value="Rep_trans"/>
    <property type="match status" value="1"/>
</dbReference>
<name>A0A1Y4MG26_9FIRM</name>
<dbReference type="EMBL" id="NFKP01000027">
    <property type="protein sequence ID" value="OUP67723.1"/>
    <property type="molecule type" value="Genomic_DNA"/>
</dbReference>
<dbReference type="AlphaFoldDB" id="A0A1Y4MG26"/>
<evidence type="ECO:0000259" key="1">
    <source>
        <dbReference type="Pfam" id="PF02486"/>
    </source>
</evidence>
<gene>
    <name evidence="3" type="ORF">B5F11_16665</name>
</gene>
<proteinExistence type="predicted"/>
<comment type="caution">
    <text evidence="3">The sequence shown here is derived from an EMBL/GenBank/DDBJ whole genome shotgun (WGS) entry which is preliminary data.</text>
</comment>
<dbReference type="RefSeq" id="WP_087302805.1">
    <property type="nucleotide sequence ID" value="NZ_NFKP01000027.1"/>
</dbReference>
<sequence>MNVVIDYLTMTSKVQDERAFLQDLGLMDCNFVEMAGRFGWTTRLYYRGVSVYFGGSRDDVCLEVSGTGCRTVEELSGNTFDWFSFLSSFEPEIRAGEANVSRLDIAGDDRDGLLNFRRMIPHCKHRRYICKARWRIWIDGDEQAIYFGSPKSDRRLRIYNKALEQGLDGHWLRCEMQMRNDNAVSFLLNWFRAKDIGKCYGGVLLDFLRFTRTSPEQHNHQRCRVMPWWTQFVGEVMRCPQLYVNGGDWGLWDVQHFLERQAASSLRLWLEANNGDLTDIVEMIEGARLNRRQQMLLDRIREDGKA</sequence>
<evidence type="ECO:0000313" key="3">
    <source>
        <dbReference type="EMBL" id="OUP67723.1"/>
    </source>
</evidence>
<evidence type="ECO:0000313" key="4">
    <source>
        <dbReference type="Proteomes" id="UP000196386"/>
    </source>
</evidence>
<organism evidence="3 4">
    <name type="scientific">Anaerotruncus colihominis</name>
    <dbReference type="NCBI Taxonomy" id="169435"/>
    <lineage>
        <taxon>Bacteria</taxon>
        <taxon>Bacillati</taxon>
        <taxon>Bacillota</taxon>
        <taxon>Clostridia</taxon>
        <taxon>Eubacteriales</taxon>
        <taxon>Oscillospiraceae</taxon>
        <taxon>Anaerotruncus</taxon>
    </lineage>
</organism>
<reference evidence="4" key="1">
    <citation type="submission" date="2017-04" db="EMBL/GenBank/DDBJ databases">
        <title>Function of individual gut microbiota members based on whole genome sequencing of pure cultures obtained from chicken caecum.</title>
        <authorList>
            <person name="Medvecky M."/>
            <person name="Cejkova D."/>
            <person name="Polansky O."/>
            <person name="Karasova D."/>
            <person name="Kubasova T."/>
            <person name="Cizek A."/>
            <person name="Rychlik I."/>
        </authorList>
    </citation>
    <scope>NUCLEOTIDE SEQUENCE [LARGE SCALE GENOMIC DNA]</scope>
    <source>
        <strain evidence="4">An175</strain>
    </source>
</reference>
<dbReference type="InterPro" id="IPR040819">
    <property type="entry name" value="Rol_Rep_N"/>
</dbReference>
<dbReference type="InterPro" id="IPR003491">
    <property type="entry name" value="REP-like_C"/>
</dbReference>